<organism evidence="3 4">
    <name type="scientific">Ornithinimicrobium cryptoxanthini</name>
    <dbReference type="NCBI Taxonomy" id="2934161"/>
    <lineage>
        <taxon>Bacteria</taxon>
        <taxon>Bacillati</taxon>
        <taxon>Actinomycetota</taxon>
        <taxon>Actinomycetes</taxon>
        <taxon>Micrococcales</taxon>
        <taxon>Ornithinimicrobiaceae</taxon>
        <taxon>Ornithinimicrobium</taxon>
    </lineage>
</organism>
<dbReference type="SUPFAM" id="SSF53448">
    <property type="entry name" value="Nucleotide-diphospho-sugar transferases"/>
    <property type="match status" value="1"/>
</dbReference>
<dbReference type="Proteomes" id="UP001056535">
    <property type="component" value="Chromosome"/>
</dbReference>
<dbReference type="PANTHER" id="PTHR19136:SF81">
    <property type="entry name" value="MOLYBDENUM COFACTOR GUANYLYLTRANSFERASE"/>
    <property type="match status" value="1"/>
</dbReference>
<dbReference type="InterPro" id="IPR025877">
    <property type="entry name" value="MobA-like_NTP_Trfase"/>
</dbReference>
<evidence type="ECO:0000313" key="4">
    <source>
        <dbReference type="Proteomes" id="UP001056535"/>
    </source>
</evidence>
<protein>
    <submittedName>
        <fullName evidence="3">NTP transferase domain-containing protein</fullName>
    </submittedName>
</protein>
<dbReference type="Gene3D" id="3.90.550.10">
    <property type="entry name" value="Spore Coat Polysaccharide Biosynthesis Protein SpsA, Chain A"/>
    <property type="match status" value="1"/>
</dbReference>
<dbReference type="EMBL" id="CP099490">
    <property type="protein sequence ID" value="USQ77929.1"/>
    <property type="molecule type" value="Genomic_DNA"/>
</dbReference>
<keyword evidence="4" id="KW-1185">Reference proteome</keyword>
<name>A0ABY4YMV6_9MICO</name>
<evidence type="ECO:0000313" key="3">
    <source>
        <dbReference type="EMBL" id="USQ77929.1"/>
    </source>
</evidence>
<evidence type="ECO:0000256" key="1">
    <source>
        <dbReference type="ARBA" id="ARBA00022679"/>
    </source>
</evidence>
<accession>A0ABY4YMV6</accession>
<gene>
    <name evidence="3" type="ORF">NF557_08595</name>
</gene>
<evidence type="ECO:0000259" key="2">
    <source>
        <dbReference type="Pfam" id="PF12804"/>
    </source>
</evidence>
<keyword evidence="1 3" id="KW-0808">Transferase</keyword>
<proteinExistence type="predicted"/>
<feature type="domain" description="MobA-like NTP transferase" evidence="2">
    <location>
        <begin position="19"/>
        <end position="173"/>
    </location>
</feature>
<dbReference type="RefSeq" id="WP_252623823.1">
    <property type="nucleotide sequence ID" value="NZ_CP099490.1"/>
</dbReference>
<reference evidence="3" key="1">
    <citation type="submission" date="2022-06" db="EMBL/GenBank/DDBJ databases">
        <title>Ornithinimicrobium JY.X270.</title>
        <authorList>
            <person name="Huang Y."/>
        </authorList>
    </citation>
    <scope>NUCLEOTIDE SEQUENCE</scope>
    <source>
        <strain evidence="3">JY.X270</strain>
    </source>
</reference>
<sequence>MPSDDRAPQRPARPEHDIIVLAGGRGSRLGGMDKAALEVAGRRLLDRVLDSAAAARRVVVVGPVAVVEPVLQTVEEPPGGGPVAGIAAGMMTLGALPGTVAWTLVLAVDQPQAAAAVPDLLEAAAHAGSHVEMVCPQDTTGHPQWLLAAYRTTALVSALDRVGTGHGTSVRRLVADLSWAPASAAHVGDIDTWEDHAAWQARLE</sequence>
<dbReference type="GO" id="GO:0016740">
    <property type="term" value="F:transferase activity"/>
    <property type="evidence" value="ECO:0007669"/>
    <property type="project" value="UniProtKB-KW"/>
</dbReference>
<dbReference type="PANTHER" id="PTHR19136">
    <property type="entry name" value="MOLYBDENUM COFACTOR GUANYLYLTRANSFERASE"/>
    <property type="match status" value="1"/>
</dbReference>
<dbReference type="Pfam" id="PF12804">
    <property type="entry name" value="NTP_transf_3"/>
    <property type="match status" value="1"/>
</dbReference>
<dbReference type="InterPro" id="IPR029044">
    <property type="entry name" value="Nucleotide-diphossugar_trans"/>
</dbReference>